<gene>
    <name evidence="2" type="ORF">LTRI10_LOCUS17340</name>
</gene>
<organism evidence="2 3">
    <name type="scientific">Linum trigynum</name>
    <dbReference type="NCBI Taxonomy" id="586398"/>
    <lineage>
        <taxon>Eukaryota</taxon>
        <taxon>Viridiplantae</taxon>
        <taxon>Streptophyta</taxon>
        <taxon>Embryophyta</taxon>
        <taxon>Tracheophyta</taxon>
        <taxon>Spermatophyta</taxon>
        <taxon>Magnoliopsida</taxon>
        <taxon>eudicotyledons</taxon>
        <taxon>Gunneridae</taxon>
        <taxon>Pentapetalae</taxon>
        <taxon>rosids</taxon>
        <taxon>fabids</taxon>
        <taxon>Malpighiales</taxon>
        <taxon>Linaceae</taxon>
        <taxon>Linum</taxon>
    </lineage>
</organism>
<name>A0AAV2DPU2_9ROSI</name>
<dbReference type="InterPro" id="IPR000477">
    <property type="entry name" value="RT_dom"/>
</dbReference>
<sequence>MSWQCISDGRMDGLKVIHLTDLGSDHQMIFVQLIKQGHHPHTRFQFDGRWNSNAEAMDIIQMAWSKPTCGSIQFRAFNQLKIVRHNLVDWARVGTSNSARCIRELRTAIEDLREAALVDWDAIRQLERDLSTAYIKEECFWRQKSRVGWLWEGDANTNLFHRMVLRRRRFNRLRGLRDDAGTLHHEEEAMAGIAIPFYQSIFTSNNVHASSYVDSLGISSRVTREMNDALIAPVSALEVKEAVFRIGSHQAPGSDGFTAAFFQAHWEVVGPLITTTVLNFFSSDRLLHSFNHTLISLLPKVLNADPMRQIRPIGLCHVFYKIIAKLMAARLSVILPDVVSSTQNGFVRDRSITDNILLGQEVMQFLKTKVHGRDKWMALKLDMEKAYDRVEWSFLLLIMEQMGFCYEWRRWINACISTVSFSVLINGHSHGYFKTPTGFASR</sequence>
<dbReference type="Pfam" id="PF00078">
    <property type="entry name" value="RVT_1"/>
    <property type="match status" value="1"/>
</dbReference>
<proteinExistence type="predicted"/>
<accession>A0AAV2DPU2</accession>
<dbReference type="AlphaFoldDB" id="A0AAV2DPU2"/>
<dbReference type="PANTHER" id="PTHR46890:SF48">
    <property type="entry name" value="RNA-DIRECTED DNA POLYMERASE"/>
    <property type="match status" value="1"/>
</dbReference>
<protein>
    <recommendedName>
        <fullName evidence="1">Reverse transcriptase domain-containing protein</fullName>
    </recommendedName>
</protein>
<evidence type="ECO:0000313" key="3">
    <source>
        <dbReference type="Proteomes" id="UP001497516"/>
    </source>
</evidence>
<evidence type="ECO:0000313" key="2">
    <source>
        <dbReference type="EMBL" id="CAL1375550.1"/>
    </source>
</evidence>
<dbReference type="PANTHER" id="PTHR46890">
    <property type="entry name" value="NON-LTR RETROLELEMENT REVERSE TRANSCRIPTASE-LIKE PROTEIN-RELATED"/>
    <property type="match status" value="1"/>
</dbReference>
<dbReference type="Proteomes" id="UP001497516">
    <property type="component" value="Chromosome 3"/>
</dbReference>
<reference evidence="2 3" key="1">
    <citation type="submission" date="2024-04" db="EMBL/GenBank/DDBJ databases">
        <authorList>
            <person name="Fracassetti M."/>
        </authorList>
    </citation>
    <scope>NUCLEOTIDE SEQUENCE [LARGE SCALE GENOMIC DNA]</scope>
</reference>
<keyword evidence="3" id="KW-1185">Reference proteome</keyword>
<dbReference type="EMBL" id="OZ034816">
    <property type="protein sequence ID" value="CAL1375550.1"/>
    <property type="molecule type" value="Genomic_DNA"/>
</dbReference>
<feature type="domain" description="Reverse transcriptase" evidence="1">
    <location>
        <begin position="307"/>
        <end position="430"/>
    </location>
</feature>
<dbReference type="InterPro" id="IPR052343">
    <property type="entry name" value="Retrotransposon-Effector_Assoc"/>
</dbReference>
<evidence type="ECO:0000259" key="1">
    <source>
        <dbReference type="Pfam" id="PF00078"/>
    </source>
</evidence>